<dbReference type="Proteomes" id="UP000029734">
    <property type="component" value="Unassembled WGS sequence"/>
</dbReference>
<sequence>MAPHHIRNGYHSVTPYFIVSHADRLIDFVVSCFDARIIDIARKEDGVVKHAEIRIGDSIIEISEANEKYPPVQFAIHLYINNVDEVYEKCLNAGAESMEEPQDHAYGERGAGIKDSHGNQWFIATRTSN</sequence>
<dbReference type="RefSeq" id="WP_036653996.1">
    <property type="nucleotide sequence ID" value="NZ_JQCR01000003.1"/>
</dbReference>
<gene>
    <name evidence="2" type="ORF">PWYN_16245</name>
</gene>
<feature type="domain" description="VOC" evidence="1">
    <location>
        <begin position="9"/>
        <end position="126"/>
    </location>
</feature>
<dbReference type="InterPro" id="IPR029068">
    <property type="entry name" value="Glyas_Bleomycin-R_OHBP_Dase"/>
</dbReference>
<evidence type="ECO:0000259" key="1">
    <source>
        <dbReference type="PROSITE" id="PS51819"/>
    </source>
</evidence>
<reference evidence="2 3" key="1">
    <citation type="submission" date="2014-08" db="EMBL/GenBank/DDBJ databases">
        <authorList>
            <person name="den Bakker H.C."/>
        </authorList>
    </citation>
    <scope>NUCLEOTIDE SEQUENCE [LARGE SCALE GENOMIC DNA]</scope>
    <source>
        <strain evidence="2 3">DSM 18334</strain>
    </source>
</reference>
<proteinExistence type="predicted"/>
<protein>
    <recommendedName>
        <fullName evidence="1">VOC domain-containing protein</fullName>
    </recommendedName>
</protein>
<dbReference type="CDD" id="cd07246">
    <property type="entry name" value="VOC_like"/>
    <property type="match status" value="1"/>
</dbReference>
<reference evidence="2 3" key="2">
    <citation type="submission" date="2014-10" db="EMBL/GenBank/DDBJ databases">
        <title>Comparative genomics of the Paenibacillus odorifer group.</title>
        <authorList>
            <person name="Tsai Y.-C."/>
            <person name="Martin N."/>
            <person name="Korlach J."/>
            <person name="Wiedmann M."/>
        </authorList>
    </citation>
    <scope>NUCLEOTIDE SEQUENCE [LARGE SCALE GENOMIC DNA]</scope>
    <source>
        <strain evidence="2 3">DSM 18334</strain>
    </source>
</reference>
<evidence type="ECO:0000313" key="2">
    <source>
        <dbReference type="EMBL" id="KGE16304.1"/>
    </source>
</evidence>
<dbReference type="AlphaFoldDB" id="A0A098M283"/>
<name>A0A098M283_9BACL</name>
<dbReference type="PANTHER" id="PTHR34109:SF1">
    <property type="entry name" value="VOC DOMAIN-CONTAINING PROTEIN"/>
    <property type="match status" value="1"/>
</dbReference>
<dbReference type="EMBL" id="JQCR01000003">
    <property type="protein sequence ID" value="KGE16304.1"/>
    <property type="molecule type" value="Genomic_DNA"/>
</dbReference>
<evidence type="ECO:0000313" key="3">
    <source>
        <dbReference type="Proteomes" id="UP000029734"/>
    </source>
</evidence>
<dbReference type="InterPro" id="IPR037523">
    <property type="entry name" value="VOC_core"/>
</dbReference>
<keyword evidence="3" id="KW-1185">Reference proteome</keyword>
<dbReference type="eggNOG" id="COG2764">
    <property type="taxonomic scope" value="Bacteria"/>
</dbReference>
<dbReference type="Gene3D" id="3.30.720.110">
    <property type="match status" value="1"/>
</dbReference>
<dbReference type="STRING" id="268407.PWYN_16245"/>
<dbReference type="InterPro" id="IPR004360">
    <property type="entry name" value="Glyas_Fos-R_dOase_dom"/>
</dbReference>
<comment type="caution">
    <text evidence="2">The sequence shown here is derived from an EMBL/GenBank/DDBJ whole genome shotgun (WGS) entry which is preliminary data.</text>
</comment>
<dbReference type="OrthoDB" id="9795306at2"/>
<dbReference type="PANTHER" id="PTHR34109">
    <property type="entry name" value="BNAUNNG04460D PROTEIN-RELATED"/>
    <property type="match status" value="1"/>
</dbReference>
<organism evidence="2 3">
    <name type="scientific">Paenibacillus wynnii</name>
    <dbReference type="NCBI Taxonomy" id="268407"/>
    <lineage>
        <taxon>Bacteria</taxon>
        <taxon>Bacillati</taxon>
        <taxon>Bacillota</taxon>
        <taxon>Bacilli</taxon>
        <taxon>Bacillales</taxon>
        <taxon>Paenibacillaceae</taxon>
        <taxon>Paenibacillus</taxon>
    </lineage>
</organism>
<dbReference type="PROSITE" id="PS51819">
    <property type="entry name" value="VOC"/>
    <property type="match status" value="1"/>
</dbReference>
<dbReference type="Pfam" id="PF00903">
    <property type="entry name" value="Glyoxalase"/>
    <property type="match status" value="1"/>
</dbReference>
<dbReference type="SUPFAM" id="SSF54593">
    <property type="entry name" value="Glyoxalase/Bleomycin resistance protein/Dihydroxybiphenyl dioxygenase"/>
    <property type="match status" value="1"/>
</dbReference>
<dbReference type="Gene3D" id="3.30.720.120">
    <property type="match status" value="1"/>
</dbReference>
<accession>A0A098M283</accession>